<dbReference type="Proteomes" id="UP001323405">
    <property type="component" value="Unassembled WGS sequence"/>
</dbReference>
<evidence type="ECO:0000256" key="1">
    <source>
        <dbReference type="SAM" id="MobiDB-lite"/>
    </source>
</evidence>
<accession>A0ABR0G8H9</accession>
<gene>
    <name evidence="2" type="ORF">QC762_607680</name>
</gene>
<dbReference type="GeneID" id="87912356"/>
<reference evidence="2 3" key="1">
    <citation type="journal article" date="2023" name="bioRxiv">
        <title>High-quality genome assemblies of four members of thePodospora anserinaspecies complex.</title>
        <authorList>
            <person name="Ament-Velasquez S.L."/>
            <person name="Vogan A.A."/>
            <person name="Wallerman O."/>
            <person name="Hartmann F."/>
            <person name="Gautier V."/>
            <person name="Silar P."/>
            <person name="Giraud T."/>
            <person name="Johannesson H."/>
        </authorList>
    </citation>
    <scope>NUCLEOTIDE SEQUENCE [LARGE SCALE GENOMIC DNA]</scope>
    <source>
        <strain evidence="2 3">CBS 415.72m</strain>
    </source>
</reference>
<protein>
    <submittedName>
        <fullName evidence="2">Uncharacterized protein</fullName>
    </submittedName>
</protein>
<feature type="compositionally biased region" description="Low complexity" evidence="1">
    <location>
        <begin position="215"/>
        <end position="250"/>
    </location>
</feature>
<evidence type="ECO:0000313" key="2">
    <source>
        <dbReference type="EMBL" id="KAK4652023.1"/>
    </source>
</evidence>
<comment type="caution">
    <text evidence="2">The sequence shown here is derived from an EMBL/GenBank/DDBJ whole genome shotgun (WGS) entry which is preliminary data.</text>
</comment>
<evidence type="ECO:0000313" key="3">
    <source>
        <dbReference type="Proteomes" id="UP001323405"/>
    </source>
</evidence>
<dbReference type="EMBL" id="JAFFHA010000008">
    <property type="protein sequence ID" value="KAK4652023.1"/>
    <property type="molecule type" value="Genomic_DNA"/>
</dbReference>
<feature type="region of interest" description="Disordered" evidence="1">
    <location>
        <begin position="174"/>
        <end position="257"/>
    </location>
</feature>
<organism evidence="2 3">
    <name type="scientific">Podospora pseudocomata</name>
    <dbReference type="NCBI Taxonomy" id="2093779"/>
    <lineage>
        <taxon>Eukaryota</taxon>
        <taxon>Fungi</taxon>
        <taxon>Dikarya</taxon>
        <taxon>Ascomycota</taxon>
        <taxon>Pezizomycotina</taxon>
        <taxon>Sordariomycetes</taxon>
        <taxon>Sordariomycetidae</taxon>
        <taxon>Sordariales</taxon>
        <taxon>Podosporaceae</taxon>
        <taxon>Podospora</taxon>
    </lineage>
</organism>
<proteinExistence type="predicted"/>
<name>A0ABR0G8H9_9PEZI</name>
<feature type="compositionally biased region" description="Low complexity" evidence="1">
    <location>
        <begin position="174"/>
        <end position="194"/>
    </location>
</feature>
<feature type="compositionally biased region" description="Polar residues" evidence="1">
    <location>
        <begin position="195"/>
        <end position="214"/>
    </location>
</feature>
<keyword evidence="3" id="KW-1185">Reference proteome</keyword>
<dbReference type="RefSeq" id="XP_062740998.1">
    <property type="nucleotide sequence ID" value="XM_062892449.1"/>
</dbReference>
<sequence>MSGYMHIRAILKLYEALKPGSKEDRVDALWANILPLFFPILEDFVTETQPHPKPSTDLKEDVRVRYVEHKSDRFKPLFVIENKRTEFETHGAVWDSAAGQLLDYLEIERDTAKRQGFKNITLYGAVTVGRYSKFYIFPAEAKSLQPFESLDHLEFKKDEAKIVAILKKIYGAASRPPSRAGSASGVGSRPGSRGNTTAAPTGRPGSSGSNTARPGSSGTTARPGATTTASRPSTTASRPGSSGSTRPGSSGKISGSR</sequence>